<organism evidence="1 2">
    <name type="scientific">Bordetella flabilis</name>
    <dbReference type="NCBI Taxonomy" id="463014"/>
    <lineage>
        <taxon>Bacteria</taxon>
        <taxon>Pseudomonadati</taxon>
        <taxon>Pseudomonadota</taxon>
        <taxon>Betaproteobacteria</taxon>
        <taxon>Burkholderiales</taxon>
        <taxon>Alcaligenaceae</taxon>
        <taxon>Bordetella</taxon>
    </lineage>
</organism>
<name>A0A193GHY7_9BORD</name>
<protein>
    <submittedName>
        <fullName evidence="1">Uncharacterized protein</fullName>
    </submittedName>
</protein>
<evidence type="ECO:0000313" key="1">
    <source>
        <dbReference type="EMBL" id="ANN78889.1"/>
    </source>
</evidence>
<proteinExistence type="predicted"/>
<evidence type="ECO:0000313" key="2">
    <source>
        <dbReference type="Proteomes" id="UP000091926"/>
    </source>
</evidence>
<gene>
    <name evidence="1" type="ORF">BAU07_18760</name>
</gene>
<dbReference type="EMBL" id="CP016172">
    <property type="protein sequence ID" value="ANN78889.1"/>
    <property type="molecule type" value="Genomic_DNA"/>
</dbReference>
<reference evidence="1 2" key="1">
    <citation type="submission" date="2016-06" db="EMBL/GenBank/DDBJ databases">
        <title>Complete genome sequences of Bordetella bronchialis and Bordetella flabilis.</title>
        <authorList>
            <person name="LiPuma J.J."/>
            <person name="Spilker T."/>
        </authorList>
    </citation>
    <scope>NUCLEOTIDE SEQUENCE [LARGE SCALE GENOMIC DNA]</scope>
    <source>
        <strain evidence="1 2">AU10664</strain>
    </source>
</reference>
<dbReference type="AlphaFoldDB" id="A0A193GHY7"/>
<accession>A0A193GHY7</accession>
<keyword evidence="2" id="KW-1185">Reference proteome</keyword>
<sequence>MVWVEFMVSIPWSLLKKFFQPERAGALDSGGQRQAVPILLGAAPLHEPALRGSRAGPGQQPEQAPF</sequence>
<dbReference type="KEGG" id="bfz:BAU07_18760"/>
<dbReference type="Proteomes" id="UP000091926">
    <property type="component" value="Chromosome"/>
</dbReference>
<dbReference type="STRING" id="463014.BAU07_18760"/>